<protein>
    <submittedName>
        <fullName evidence="3">Uncharacterized protein</fullName>
    </submittedName>
</protein>
<dbReference type="Proteomes" id="UP000747110">
    <property type="component" value="Unassembled WGS sequence"/>
</dbReference>
<feature type="compositionally biased region" description="Low complexity" evidence="1">
    <location>
        <begin position="201"/>
        <end position="215"/>
    </location>
</feature>
<name>A0A8J4LKB2_9CHLO</name>
<organism evidence="3 4">
    <name type="scientific">Volvox reticuliferus</name>
    <dbReference type="NCBI Taxonomy" id="1737510"/>
    <lineage>
        <taxon>Eukaryota</taxon>
        <taxon>Viridiplantae</taxon>
        <taxon>Chlorophyta</taxon>
        <taxon>core chlorophytes</taxon>
        <taxon>Chlorophyceae</taxon>
        <taxon>CS clade</taxon>
        <taxon>Chlamydomonadales</taxon>
        <taxon>Volvocaceae</taxon>
        <taxon>Volvox</taxon>
    </lineage>
</organism>
<feature type="compositionally biased region" description="Low complexity" evidence="1">
    <location>
        <begin position="1"/>
        <end position="17"/>
    </location>
</feature>
<dbReference type="EMBL" id="BNCQ01000009">
    <property type="protein sequence ID" value="GIM01419.1"/>
    <property type="molecule type" value="Genomic_DNA"/>
</dbReference>
<feature type="compositionally biased region" description="Basic residues" evidence="1">
    <location>
        <begin position="222"/>
        <end position="232"/>
    </location>
</feature>
<feature type="compositionally biased region" description="Low complexity" evidence="1">
    <location>
        <begin position="233"/>
        <end position="242"/>
    </location>
</feature>
<sequence length="443" mass="45464">MEDAIVAAAGAIAGEMATKTNGRRRRRDNDAGPGEVAGKSLTRGFGSGNNANAGGRAPRRERRTVGGKAPARDGAGDPSTARKLKEDRQDEGLQAEEKEEGQEKVGEGSLRHKRRRRGGGADLTAMAGPSSALVFGYEGVKAVLRDEAGPVGPGASGGPVTGATGRQRGRGLRGRGRGRGRGQGRRSNGGHNSEGMEEAADGLVAAAAAEEAGAVTTQGRGARGRGRSRRGRNSLGGQTLAGRGQGRGRGRGSNVNPSDRVLRSTPARTPNAGGNAGEEGEDDDEDMVTAEEDAEEAAEEGEAGRPEPESDRRKVGDSAWQALMQLQSLHGLPGQGVGGARTPLGHQSGTTASGSGINPEDLLMAWQRHHNLVEATGRMLSHVLDLVVAMGPQKTGSQGRGPGRDSPGREGIDMGRGRDGRGRGRGGKRGGRGGRGSGRVGRG</sequence>
<feature type="compositionally biased region" description="Acidic residues" evidence="1">
    <location>
        <begin position="278"/>
        <end position="301"/>
    </location>
</feature>
<feature type="region of interest" description="Disordered" evidence="1">
    <location>
        <begin position="330"/>
        <end position="356"/>
    </location>
</feature>
<comment type="caution">
    <text evidence="3">The sequence shown here is derived from an EMBL/GenBank/DDBJ whole genome shotgun (WGS) entry which is preliminary data.</text>
</comment>
<gene>
    <name evidence="2" type="ORF">Vretifemale_8047</name>
    <name evidence="3" type="ORF">Vretimale_6240</name>
</gene>
<keyword evidence="5" id="KW-1185">Reference proteome</keyword>
<dbReference type="EMBL" id="BNCP01000013">
    <property type="protein sequence ID" value="GIL78637.1"/>
    <property type="molecule type" value="Genomic_DNA"/>
</dbReference>
<feature type="compositionally biased region" description="Basic residues" evidence="1">
    <location>
        <begin position="423"/>
        <end position="432"/>
    </location>
</feature>
<feature type="compositionally biased region" description="Gly residues" evidence="1">
    <location>
        <begin position="433"/>
        <end position="443"/>
    </location>
</feature>
<evidence type="ECO:0000313" key="2">
    <source>
        <dbReference type="EMBL" id="GIL78637.1"/>
    </source>
</evidence>
<dbReference type="Proteomes" id="UP000722791">
    <property type="component" value="Unassembled WGS sequence"/>
</dbReference>
<feature type="region of interest" description="Disordered" evidence="1">
    <location>
        <begin position="147"/>
        <end position="316"/>
    </location>
</feature>
<proteinExistence type="predicted"/>
<feature type="compositionally biased region" description="Basic and acidic residues" evidence="1">
    <location>
        <begin position="402"/>
        <end position="422"/>
    </location>
</feature>
<evidence type="ECO:0000313" key="4">
    <source>
        <dbReference type="Proteomes" id="UP000722791"/>
    </source>
</evidence>
<feature type="compositionally biased region" description="Basic and acidic residues" evidence="1">
    <location>
        <begin position="101"/>
        <end position="110"/>
    </location>
</feature>
<reference evidence="3" key="1">
    <citation type="journal article" date="2021" name="Proc. Natl. Acad. Sci. U.S.A.">
        <title>Three genomes in the algal genus Volvox reveal the fate of a haploid sex-determining region after a transition to homothallism.</title>
        <authorList>
            <person name="Yamamoto K."/>
            <person name="Hamaji T."/>
            <person name="Kawai-Toyooka H."/>
            <person name="Matsuzaki R."/>
            <person name="Takahashi F."/>
            <person name="Nishimura Y."/>
            <person name="Kawachi M."/>
            <person name="Noguchi H."/>
            <person name="Minakuchi Y."/>
            <person name="Umen J.G."/>
            <person name="Toyoda A."/>
            <person name="Nozaki H."/>
        </authorList>
    </citation>
    <scope>NUCLEOTIDE SEQUENCE</scope>
    <source>
        <strain evidence="3">NIES-3785</strain>
        <strain evidence="2">NIES-3786</strain>
    </source>
</reference>
<feature type="region of interest" description="Disordered" evidence="1">
    <location>
        <begin position="1"/>
        <end position="129"/>
    </location>
</feature>
<dbReference type="OrthoDB" id="10655748at2759"/>
<evidence type="ECO:0000256" key="1">
    <source>
        <dbReference type="SAM" id="MobiDB-lite"/>
    </source>
</evidence>
<feature type="region of interest" description="Disordered" evidence="1">
    <location>
        <begin position="392"/>
        <end position="443"/>
    </location>
</feature>
<dbReference type="AlphaFoldDB" id="A0A8J4LKB2"/>
<feature type="compositionally biased region" description="Basic residues" evidence="1">
    <location>
        <begin position="167"/>
        <end position="184"/>
    </location>
</feature>
<evidence type="ECO:0000313" key="3">
    <source>
        <dbReference type="EMBL" id="GIM01419.1"/>
    </source>
</evidence>
<feature type="compositionally biased region" description="Gly residues" evidence="1">
    <location>
        <begin position="151"/>
        <end position="160"/>
    </location>
</feature>
<feature type="compositionally biased region" description="Polar residues" evidence="1">
    <location>
        <begin position="345"/>
        <end position="356"/>
    </location>
</feature>
<evidence type="ECO:0000313" key="5">
    <source>
        <dbReference type="Proteomes" id="UP000747110"/>
    </source>
</evidence>
<feature type="compositionally biased region" description="Basic and acidic residues" evidence="1">
    <location>
        <begin position="302"/>
        <end position="316"/>
    </location>
</feature>
<accession>A0A8J4LKB2</accession>